<feature type="binding site" evidence="8">
    <location>
        <position position="235"/>
    </location>
    <ligand>
        <name>Mn(2+)</name>
        <dbReference type="ChEBI" id="CHEBI:29035"/>
        <label>2</label>
    </ligand>
</feature>
<organism evidence="10 11">
    <name type="scientific">Sulfoacidibacillus ferrooxidans</name>
    <dbReference type="NCBI Taxonomy" id="2005001"/>
    <lineage>
        <taxon>Bacteria</taxon>
        <taxon>Bacillati</taxon>
        <taxon>Bacillota</taxon>
        <taxon>Bacilli</taxon>
        <taxon>Bacillales</taxon>
        <taxon>Alicyclobacillaceae</taxon>
        <taxon>Sulfoacidibacillus</taxon>
    </lineage>
</organism>
<dbReference type="InterPro" id="IPR000819">
    <property type="entry name" value="Peptidase_M17_C"/>
</dbReference>
<dbReference type="GO" id="GO:0030145">
    <property type="term" value="F:manganese ion binding"/>
    <property type="evidence" value="ECO:0007669"/>
    <property type="project" value="UniProtKB-UniRule"/>
</dbReference>
<comment type="catalytic activity">
    <reaction evidence="2 8">
        <text>Release of an N-terminal amino acid, preferentially leucine, but not glutamic or aspartic acids.</text>
        <dbReference type="EC" id="3.4.11.10"/>
    </reaction>
</comment>
<keyword evidence="11" id="KW-1185">Reference proteome</keyword>
<evidence type="ECO:0000256" key="3">
    <source>
        <dbReference type="ARBA" id="ARBA00009528"/>
    </source>
</evidence>
<feature type="active site" evidence="8">
    <location>
        <position position="242"/>
    </location>
</feature>
<evidence type="ECO:0000256" key="4">
    <source>
        <dbReference type="ARBA" id="ARBA00022438"/>
    </source>
</evidence>
<keyword evidence="6 8" id="KW-0378">Hydrolase</keyword>
<comment type="subcellular location">
    <subcellularLocation>
        <location evidence="8">Cytoplasm</location>
    </subcellularLocation>
</comment>
<name>A0A9X2AFR6_9BACL</name>
<dbReference type="EC" id="3.4.11.1" evidence="8"/>
<reference evidence="10" key="1">
    <citation type="submission" date="2022-03" db="EMBL/GenBank/DDBJ databases">
        <title>Draft Genome Sequence of Firmicute Strain S0AB, a Heterotrophic Iron/Sulfur-Oxidizing Extreme Acidophile.</title>
        <authorList>
            <person name="Vergara E."/>
            <person name="Pakostova E."/>
            <person name="Johnson D.B."/>
            <person name="Holmes D.S."/>
        </authorList>
    </citation>
    <scope>NUCLEOTIDE SEQUENCE</scope>
    <source>
        <strain evidence="10">S0AB</strain>
    </source>
</reference>
<dbReference type="Pfam" id="PF02789">
    <property type="entry name" value="Peptidase_M17_N"/>
    <property type="match status" value="1"/>
</dbReference>
<proteinExistence type="inferred from homology"/>
<evidence type="ECO:0000313" key="10">
    <source>
        <dbReference type="EMBL" id="MCI0184316.1"/>
    </source>
</evidence>
<comment type="catalytic activity">
    <reaction evidence="1 8">
        <text>Release of an N-terminal amino acid, Xaa-|-Yaa-, in which Xaa is preferably Leu, but may be other amino acids including Pro although not Arg or Lys, and Yaa may be Pro. Amino acid amides and methyl esters are also readily hydrolyzed, but rates on arylamides are exceedingly low.</text>
        <dbReference type="EC" id="3.4.11.1"/>
    </reaction>
</comment>
<feature type="binding site" evidence="8">
    <location>
        <position position="314"/>
    </location>
    <ligand>
        <name>Mn(2+)</name>
        <dbReference type="ChEBI" id="CHEBI:29035"/>
        <label>2</label>
    </ligand>
</feature>
<dbReference type="Proteomes" id="UP001139263">
    <property type="component" value="Unassembled WGS sequence"/>
</dbReference>
<feature type="binding site" evidence="8">
    <location>
        <position position="235"/>
    </location>
    <ligand>
        <name>Mn(2+)</name>
        <dbReference type="ChEBI" id="CHEBI:29035"/>
        <label>1</label>
    </ligand>
</feature>
<dbReference type="Pfam" id="PF00883">
    <property type="entry name" value="Peptidase_M17"/>
    <property type="match status" value="1"/>
</dbReference>
<comment type="caution">
    <text evidence="10">The sequence shown here is derived from an EMBL/GenBank/DDBJ whole genome shotgun (WGS) entry which is preliminary data.</text>
</comment>
<dbReference type="InterPro" id="IPR043472">
    <property type="entry name" value="Macro_dom-like"/>
</dbReference>
<evidence type="ECO:0000256" key="1">
    <source>
        <dbReference type="ARBA" id="ARBA00000135"/>
    </source>
</evidence>
<dbReference type="GO" id="GO:0006508">
    <property type="term" value="P:proteolysis"/>
    <property type="evidence" value="ECO:0007669"/>
    <property type="project" value="UniProtKB-KW"/>
</dbReference>
<evidence type="ECO:0000259" key="9">
    <source>
        <dbReference type="PROSITE" id="PS00631"/>
    </source>
</evidence>
<dbReference type="PROSITE" id="PS00631">
    <property type="entry name" value="CYTOSOL_AP"/>
    <property type="match status" value="1"/>
</dbReference>
<dbReference type="PANTHER" id="PTHR11963">
    <property type="entry name" value="LEUCINE AMINOPEPTIDASE-RELATED"/>
    <property type="match status" value="1"/>
</dbReference>
<comment type="cofactor">
    <cofactor evidence="8">
        <name>Mn(2+)</name>
        <dbReference type="ChEBI" id="CHEBI:29035"/>
    </cofactor>
    <text evidence="8">Binds 2 manganese ions per subunit.</text>
</comment>
<sequence>MKVTLRHTHASSCTGTIGFVTEQTLEFQGISLSKRHQKLGTVTTFTELILVGLGDASKVDADSLRAAAGQALREANKEEFGEVELILPNLLSAHIEAQAITEGALLGTYQFDKYKAHKKPNSVHELALLTEKDVTSSIEIGSIYAHATVLARDLANEPPNLLRPSTLADFVTAHFEKTKATVKVFQGDQLVDEQMVGVLTVGKGSDHKPRFIEIHYTSDASKPLVALVGKGITFDTGGVSLKSGRDISDMRMDMAGAAAVIGALDALVAANIPCNVVGLIASAENIPDAGSMLPGELIQYPNGVSVQVANTDAEGRLVLADALIRAMKMKAEYTVDIATLTGAAAAALGTKYAALFGTDSLVDTLLDAGSVTGDGLWRMPLIEEYNDQLKSTYADISNIGKGKGGAITAALFLQHFVTENAQWAHIDMAGPMEADSTSGYKPAGATGFGARVLAEATILLSK</sequence>
<protein>
    <recommendedName>
        <fullName evidence="8">Probable cytosol aminopeptidase</fullName>
        <ecNumber evidence="8">3.4.11.1</ecNumber>
    </recommendedName>
    <alternativeName>
        <fullName evidence="8">Leucine aminopeptidase</fullName>
        <shortName evidence="8">LAP</shortName>
        <ecNumber evidence="8">3.4.11.10</ecNumber>
    </alternativeName>
    <alternativeName>
        <fullName evidence="8">Leucyl aminopeptidase</fullName>
    </alternativeName>
</protein>
<keyword evidence="8" id="KW-0464">Manganese</keyword>
<keyword evidence="8" id="KW-0479">Metal-binding</keyword>
<feature type="binding site" evidence="8">
    <location>
        <position position="230"/>
    </location>
    <ligand>
        <name>Mn(2+)</name>
        <dbReference type="ChEBI" id="CHEBI:29035"/>
        <label>2</label>
    </ligand>
</feature>
<dbReference type="InterPro" id="IPR008283">
    <property type="entry name" value="Peptidase_M17_N"/>
</dbReference>
<dbReference type="InterPro" id="IPR023042">
    <property type="entry name" value="Peptidase_M17_leu_NH2_pept"/>
</dbReference>
<evidence type="ECO:0000256" key="2">
    <source>
        <dbReference type="ARBA" id="ARBA00000967"/>
    </source>
</evidence>
<evidence type="ECO:0000313" key="11">
    <source>
        <dbReference type="Proteomes" id="UP001139263"/>
    </source>
</evidence>
<keyword evidence="5 8" id="KW-0645">Protease</keyword>
<comment type="similarity">
    <text evidence="3 8">Belongs to the peptidase M17 family.</text>
</comment>
<evidence type="ECO:0000256" key="7">
    <source>
        <dbReference type="ARBA" id="ARBA00049972"/>
    </source>
</evidence>
<dbReference type="CDD" id="cd00433">
    <property type="entry name" value="Peptidase_M17"/>
    <property type="match status" value="1"/>
</dbReference>
<dbReference type="Gene3D" id="3.40.220.10">
    <property type="entry name" value="Leucine Aminopeptidase, subunit E, domain 1"/>
    <property type="match status" value="1"/>
</dbReference>
<dbReference type="AlphaFoldDB" id="A0A9X2AFR6"/>
<dbReference type="EMBL" id="JALBUF010000012">
    <property type="protein sequence ID" value="MCI0184316.1"/>
    <property type="molecule type" value="Genomic_DNA"/>
</dbReference>
<feature type="binding site" evidence="8">
    <location>
        <position position="312"/>
    </location>
    <ligand>
        <name>Mn(2+)</name>
        <dbReference type="ChEBI" id="CHEBI:29035"/>
        <label>1</label>
    </ligand>
</feature>
<keyword evidence="4 8" id="KW-0031">Aminopeptidase</keyword>
<evidence type="ECO:0000256" key="5">
    <source>
        <dbReference type="ARBA" id="ARBA00022670"/>
    </source>
</evidence>
<feature type="active site" evidence="8">
    <location>
        <position position="316"/>
    </location>
</feature>
<comment type="function">
    <text evidence="7 8">Presumably involved in the processing and regular turnover of intracellular proteins. Catalyzes the removal of unsubstituted N-terminal amino acids from various peptides.</text>
</comment>
<dbReference type="PRINTS" id="PR00481">
    <property type="entry name" value="LAMNOPPTDASE"/>
</dbReference>
<feature type="binding site" evidence="8">
    <location>
        <position position="253"/>
    </location>
    <ligand>
        <name>Mn(2+)</name>
        <dbReference type="ChEBI" id="CHEBI:29035"/>
        <label>2</label>
    </ligand>
</feature>
<dbReference type="PANTHER" id="PTHR11963:SF23">
    <property type="entry name" value="CYTOSOL AMINOPEPTIDASE"/>
    <property type="match status" value="1"/>
</dbReference>
<evidence type="ECO:0000256" key="8">
    <source>
        <dbReference type="HAMAP-Rule" id="MF_00181"/>
    </source>
</evidence>
<keyword evidence="8" id="KW-0963">Cytoplasm</keyword>
<feature type="binding site" evidence="8">
    <location>
        <position position="314"/>
    </location>
    <ligand>
        <name>Mn(2+)</name>
        <dbReference type="ChEBI" id="CHEBI:29035"/>
        <label>1</label>
    </ligand>
</feature>
<dbReference type="HAMAP" id="MF_00181">
    <property type="entry name" value="Cytosol_peptidase_M17"/>
    <property type="match status" value="1"/>
</dbReference>
<feature type="domain" description="Cytosol aminopeptidase" evidence="9">
    <location>
        <begin position="310"/>
        <end position="317"/>
    </location>
</feature>
<dbReference type="SUPFAM" id="SSF53187">
    <property type="entry name" value="Zn-dependent exopeptidases"/>
    <property type="match status" value="1"/>
</dbReference>
<dbReference type="GO" id="GO:0005737">
    <property type="term" value="C:cytoplasm"/>
    <property type="evidence" value="ECO:0007669"/>
    <property type="project" value="UniProtKB-SubCell"/>
</dbReference>
<dbReference type="SUPFAM" id="SSF52949">
    <property type="entry name" value="Macro domain-like"/>
    <property type="match status" value="1"/>
</dbReference>
<dbReference type="Gene3D" id="3.40.630.10">
    <property type="entry name" value="Zn peptidases"/>
    <property type="match status" value="1"/>
</dbReference>
<dbReference type="InterPro" id="IPR011356">
    <property type="entry name" value="Leucine_aapep/pepB"/>
</dbReference>
<dbReference type="EC" id="3.4.11.10" evidence="8"/>
<dbReference type="GO" id="GO:0070006">
    <property type="term" value="F:metalloaminopeptidase activity"/>
    <property type="evidence" value="ECO:0007669"/>
    <property type="project" value="InterPro"/>
</dbReference>
<dbReference type="RefSeq" id="WP_241715885.1">
    <property type="nucleotide sequence ID" value="NZ_JALBUF010000012.1"/>
</dbReference>
<accession>A0A9X2AFR6</accession>
<evidence type="ECO:0000256" key="6">
    <source>
        <dbReference type="ARBA" id="ARBA00022801"/>
    </source>
</evidence>
<gene>
    <name evidence="8 10" type="primary">pepA</name>
    <name evidence="10" type="ORF">MM817_02611</name>
</gene>